<dbReference type="PROSITE" id="PS51123">
    <property type="entry name" value="OMPA_2"/>
    <property type="match status" value="1"/>
</dbReference>
<evidence type="ECO:0000256" key="5">
    <source>
        <dbReference type="SAM" id="Phobius"/>
    </source>
</evidence>
<feature type="domain" description="OmpA-like" evidence="6">
    <location>
        <begin position="203"/>
        <end position="319"/>
    </location>
</feature>
<dbReference type="GO" id="GO:0009279">
    <property type="term" value="C:cell outer membrane"/>
    <property type="evidence" value="ECO:0007669"/>
    <property type="project" value="UniProtKB-SubCell"/>
</dbReference>
<evidence type="ECO:0000256" key="3">
    <source>
        <dbReference type="ARBA" id="ARBA00023237"/>
    </source>
</evidence>
<comment type="caution">
    <text evidence="7">The sequence shown here is derived from an EMBL/GenBank/DDBJ whole genome shotgun (WGS) entry which is preliminary data.</text>
</comment>
<dbReference type="SUPFAM" id="SSF103088">
    <property type="entry name" value="OmpA-like"/>
    <property type="match status" value="2"/>
</dbReference>
<dbReference type="Pfam" id="PF00691">
    <property type="entry name" value="OmpA"/>
    <property type="match status" value="2"/>
</dbReference>
<proteinExistence type="predicted"/>
<dbReference type="EMBL" id="REFV01000002">
    <property type="protein sequence ID" value="RMB63353.1"/>
    <property type="molecule type" value="Genomic_DNA"/>
</dbReference>
<feature type="transmembrane region" description="Helical" evidence="5">
    <location>
        <begin position="7"/>
        <end position="25"/>
    </location>
</feature>
<evidence type="ECO:0000256" key="2">
    <source>
        <dbReference type="ARBA" id="ARBA00023136"/>
    </source>
</evidence>
<dbReference type="Proteomes" id="UP000281985">
    <property type="component" value="Unassembled WGS sequence"/>
</dbReference>
<dbReference type="RefSeq" id="WP_121916156.1">
    <property type="nucleotide sequence ID" value="NZ_REFV01000002.1"/>
</dbReference>
<evidence type="ECO:0000256" key="1">
    <source>
        <dbReference type="ARBA" id="ARBA00004442"/>
    </source>
</evidence>
<keyword evidence="2 4" id="KW-0472">Membrane</keyword>
<gene>
    <name evidence="7" type="ORF">EAX61_02885</name>
</gene>
<dbReference type="OrthoDB" id="9763897at2"/>
<dbReference type="PANTHER" id="PTHR30329">
    <property type="entry name" value="STATOR ELEMENT OF FLAGELLAR MOTOR COMPLEX"/>
    <property type="match status" value="1"/>
</dbReference>
<dbReference type="PANTHER" id="PTHR30329:SF21">
    <property type="entry name" value="LIPOPROTEIN YIAD-RELATED"/>
    <property type="match status" value="1"/>
</dbReference>
<name>A0A3M0GNV7_9FLAO</name>
<comment type="subcellular location">
    <subcellularLocation>
        <location evidence="1">Cell outer membrane</location>
    </subcellularLocation>
</comment>
<keyword evidence="7" id="KW-0282">Flagellum</keyword>
<protein>
    <submittedName>
        <fullName evidence="7">Flagellar motor protein MotB</fullName>
    </submittedName>
</protein>
<dbReference type="InterPro" id="IPR050330">
    <property type="entry name" value="Bact_OuterMem_StrucFunc"/>
</dbReference>
<keyword evidence="5" id="KW-1133">Transmembrane helix</keyword>
<dbReference type="Gene3D" id="3.30.1330.60">
    <property type="entry name" value="OmpA-like domain"/>
    <property type="match status" value="2"/>
</dbReference>
<evidence type="ECO:0000256" key="4">
    <source>
        <dbReference type="PROSITE-ProRule" id="PRU00473"/>
    </source>
</evidence>
<accession>A0A3M0GNV7</accession>
<dbReference type="PRINTS" id="PR01021">
    <property type="entry name" value="OMPADOMAIN"/>
</dbReference>
<dbReference type="CDD" id="cd07185">
    <property type="entry name" value="OmpA_C-like"/>
    <property type="match status" value="1"/>
</dbReference>
<evidence type="ECO:0000259" key="6">
    <source>
        <dbReference type="PROSITE" id="PS51123"/>
    </source>
</evidence>
<keyword evidence="7" id="KW-0966">Cell projection</keyword>
<dbReference type="InterPro" id="IPR006665">
    <property type="entry name" value="OmpA-like"/>
</dbReference>
<keyword evidence="3" id="KW-0998">Cell outer membrane</keyword>
<evidence type="ECO:0000313" key="8">
    <source>
        <dbReference type="Proteomes" id="UP000281985"/>
    </source>
</evidence>
<sequence length="319" mass="34136">MSKKSGYLLGMLLTMIICMILAWFFCCGAQEGATAAGTSTQSDTDNRNAVASETTADTATSWGFDLKDPDGSFAINSNDNFNFNTSEFSILQPVSGQVDDGIGKLYAYLNADGNTGKFVDITGYYDSDEENTSALANLGLARANAVKNYFVGKGIPSTRINTYGELNASLVPDGNVYRGPIKYSMTTRTDDAAAQEADALEAIATDIKANPLILYFDTAEASIQLTPEQREKVGAMSRYLDKVEGATVAITGHTDNTGSRTTNTRLGLERANFAKNYLARNGIAPNKINTTSQGPDAPIATNDTEAGRAKNRRCVVTLN</sequence>
<keyword evidence="8" id="KW-1185">Reference proteome</keyword>
<dbReference type="AlphaFoldDB" id="A0A3M0GNV7"/>
<dbReference type="InterPro" id="IPR036737">
    <property type="entry name" value="OmpA-like_sf"/>
</dbReference>
<keyword evidence="7" id="KW-0969">Cilium</keyword>
<dbReference type="InterPro" id="IPR006664">
    <property type="entry name" value="OMP_bac"/>
</dbReference>
<organism evidence="7 8">
    <name type="scientific">Dokdonia sinensis</name>
    <dbReference type="NCBI Taxonomy" id="2479847"/>
    <lineage>
        <taxon>Bacteria</taxon>
        <taxon>Pseudomonadati</taxon>
        <taxon>Bacteroidota</taxon>
        <taxon>Flavobacteriia</taxon>
        <taxon>Flavobacteriales</taxon>
        <taxon>Flavobacteriaceae</taxon>
        <taxon>Dokdonia</taxon>
    </lineage>
</organism>
<reference evidence="7 8" key="1">
    <citation type="submission" date="2018-10" db="EMBL/GenBank/DDBJ databases">
        <title>Dokdonia luteus sp. nov., isolated from sea water.</title>
        <authorList>
            <person name="Zhou L.Y."/>
            <person name="Du Z.J."/>
        </authorList>
    </citation>
    <scope>NUCLEOTIDE SEQUENCE [LARGE SCALE GENOMIC DNA]</scope>
    <source>
        <strain evidence="7 8">SH27</strain>
    </source>
</reference>
<keyword evidence="5" id="KW-0812">Transmembrane</keyword>
<evidence type="ECO:0000313" key="7">
    <source>
        <dbReference type="EMBL" id="RMB63353.1"/>
    </source>
</evidence>